<name>A0ACB1KG49_RANTA</name>
<feature type="non-terminal residue" evidence="1">
    <location>
        <position position="197"/>
    </location>
</feature>
<sequence>PPDTPGKGKTDTSSTTSPFNASDPSAWKAGTSVYGTRHTASGSSALTTISETEAGTAQAGDSADTSEGERGDSDSPGGEHRSCASGTVYGKVPNGCRPAALFLEHSKECKNNRRRKEDGAERSPEGKSKEACLWARRARRNRHLQQRKEMNMESTPVPVTHSNSSTPIIHNAGPAMCPAASHPTGRVTAPAAASPRI</sequence>
<proteinExistence type="predicted"/>
<organism evidence="1 2">
    <name type="scientific">Rangifer tarandus platyrhynchus</name>
    <name type="common">Svalbard reindeer</name>
    <dbReference type="NCBI Taxonomy" id="3082113"/>
    <lineage>
        <taxon>Eukaryota</taxon>
        <taxon>Metazoa</taxon>
        <taxon>Chordata</taxon>
        <taxon>Craniata</taxon>
        <taxon>Vertebrata</taxon>
        <taxon>Euteleostomi</taxon>
        <taxon>Mammalia</taxon>
        <taxon>Eutheria</taxon>
        <taxon>Laurasiatheria</taxon>
        <taxon>Artiodactyla</taxon>
        <taxon>Ruminantia</taxon>
        <taxon>Pecora</taxon>
        <taxon>Cervidae</taxon>
        <taxon>Odocoileinae</taxon>
        <taxon>Rangifer</taxon>
    </lineage>
</organism>
<reference evidence="1" key="1">
    <citation type="submission" date="2025-03" db="EMBL/GenBank/DDBJ databases">
        <authorList>
            <consortium name="ELIXIR-Norway"/>
            <consortium name="Elixir Norway"/>
        </authorList>
    </citation>
    <scope>NUCLEOTIDE SEQUENCE</scope>
</reference>
<feature type="non-terminal residue" evidence="1">
    <location>
        <position position="1"/>
    </location>
</feature>
<dbReference type="EMBL" id="CATOBB020000756">
    <property type="protein sequence ID" value="CAM9184872.1"/>
    <property type="molecule type" value="Genomic_DNA"/>
</dbReference>
<dbReference type="Proteomes" id="UP001162501">
    <property type="component" value="Unassembled WGS sequence"/>
</dbReference>
<protein>
    <submittedName>
        <fullName evidence="1">Uncharacterized protein</fullName>
    </submittedName>
</protein>
<accession>A0ACB1KG49</accession>
<gene>
    <name evidence="1" type="ORF">MRATA1EN22A_LOCUS29565</name>
</gene>
<comment type="caution">
    <text evidence="1">The sequence shown here is derived from an EMBL/GenBank/DDBJ whole genome shotgun (WGS) entry which is preliminary data.</text>
</comment>
<evidence type="ECO:0000313" key="1">
    <source>
        <dbReference type="EMBL" id="CAM9184872.1"/>
    </source>
</evidence>
<evidence type="ECO:0000313" key="2">
    <source>
        <dbReference type="Proteomes" id="UP001162501"/>
    </source>
</evidence>